<dbReference type="EMBL" id="BAZW01000079">
    <property type="protein sequence ID" value="GAO27625.1"/>
    <property type="molecule type" value="Genomic_DNA"/>
</dbReference>
<comment type="caution">
    <text evidence="4">Lacks conserved residue(s) required for the propagation of feature annotation.</text>
</comment>
<dbReference type="InterPro" id="IPR003697">
    <property type="entry name" value="Maf-like"/>
</dbReference>
<dbReference type="OrthoDB" id="9807767at2"/>
<keyword evidence="3 4" id="KW-0546">Nucleotide metabolism</keyword>
<keyword evidence="4" id="KW-0963">Cytoplasm</keyword>
<comment type="cofactor">
    <cofactor evidence="1 4">
        <name>a divalent metal cation</name>
        <dbReference type="ChEBI" id="CHEBI:60240"/>
    </cofactor>
</comment>
<dbReference type="STRING" id="1236989.JCM15548_14463"/>
<dbReference type="Pfam" id="PF02545">
    <property type="entry name" value="Maf"/>
    <property type="match status" value="1"/>
</dbReference>
<keyword evidence="6" id="KW-1185">Reference proteome</keyword>
<comment type="caution">
    <text evidence="5">The sequence shown here is derived from an EMBL/GenBank/DDBJ whole genome shotgun (WGS) entry which is preliminary data.</text>
</comment>
<feature type="site" description="Important for substrate specificity" evidence="4">
    <location>
        <position position="79"/>
    </location>
</feature>
<organism evidence="5 6">
    <name type="scientific">Geofilum rubicundum JCM 15548</name>
    <dbReference type="NCBI Taxonomy" id="1236989"/>
    <lineage>
        <taxon>Bacteria</taxon>
        <taxon>Pseudomonadati</taxon>
        <taxon>Bacteroidota</taxon>
        <taxon>Bacteroidia</taxon>
        <taxon>Marinilabiliales</taxon>
        <taxon>Marinilabiliaceae</taxon>
        <taxon>Geofilum</taxon>
    </lineage>
</organism>
<dbReference type="PIRSF" id="PIRSF006305">
    <property type="entry name" value="Maf"/>
    <property type="match status" value="1"/>
</dbReference>
<feature type="active site" description="Proton acceptor" evidence="4">
    <location>
        <position position="78"/>
    </location>
</feature>
<dbReference type="HAMAP" id="MF_00528">
    <property type="entry name" value="Maf"/>
    <property type="match status" value="1"/>
</dbReference>
<dbReference type="InterPro" id="IPR029001">
    <property type="entry name" value="ITPase-like_fam"/>
</dbReference>
<dbReference type="SUPFAM" id="SSF52972">
    <property type="entry name" value="ITPase-like"/>
    <property type="match status" value="1"/>
</dbReference>
<feature type="site" description="Important for substrate specificity" evidence="4">
    <location>
        <position position="161"/>
    </location>
</feature>
<accession>A0A0E9LRY9</accession>
<dbReference type="PANTHER" id="PTHR43213:SF5">
    <property type="entry name" value="BIFUNCTIONAL DTTP_UTP PYROPHOSPHATASE_METHYLTRANSFERASE PROTEIN-RELATED"/>
    <property type="match status" value="1"/>
</dbReference>
<comment type="subcellular location">
    <subcellularLocation>
        <location evidence="4">Cytoplasm</location>
    </subcellularLocation>
</comment>
<dbReference type="GO" id="GO:0005737">
    <property type="term" value="C:cytoplasm"/>
    <property type="evidence" value="ECO:0007669"/>
    <property type="project" value="UniProtKB-SubCell"/>
</dbReference>
<comment type="catalytic activity">
    <reaction evidence="4">
        <text>UTP + H2O = UMP + diphosphate + H(+)</text>
        <dbReference type="Rhea" id="RHEA:29395"/>
        <dbReference type="ChEBI" id="CHEBI:15377"/>
        <dbReference type="ChEBI" id="CHEBI:15378"/>
        <dbReference type="ChEBI" id="CHEBI:33019"/>
        <dbReference type="ChEBI" id="CHEBI:46398"/>
        <dbReference type="ChEBI" id="CHEBI:57865"/>
        <dbReference type="EC" id="3.6.1.9"/>
    </reaction>
</comment>
<evidence type="ECO:0000256" key="1">
    <source>
        <dbReference type="ARBA" id="ARBA00001968"/>
    </source>
</evidence>
<name>A0A0E9LRY9_9BACT</name>
<proteinExistence type="inferred from homology"/>
<keyword evidence="2 4" id="KW-0378">Hydrolase</keyword>
<evidence type="ECO:0000256" key="4">
    <source>
        <dbReference type="HAMAP-Rule" id="MF_00528"/>
    </source>
</evidence>
<dbReference type="GO" id="GO:0009117">
    <property type="term" value="P:nucleotide metabolic process"/>
    <property type="evidence" value="ECO:0007669"/>
    <property type="project" value="UniProtKB-KW"/>
</dbReference>
<evidence type="ECO:0000313" key="5">
    <source>
        <dbReference type="EMBL" id="GAO27625.1"/>
    </source>
</evidence>
<comment type="function">
    <text evidence="4">Nucleoside triphosphate pyrophosphatase that hydrolyzes dTTP and UTP. May have a dual role in cell division arrest and in preventing the incorporation of modified nucleotides into cellular nucleic acids.</text>
</comment>
<sequence length="194" mass="21787">MLDNLKDYTIILASQSPRRQDLLKMAHVDFEVVVVPDVPEDFPAIMPVEDVPEYLASQKQKAYAHIWSKPQTLVITADTIVELKGQVLNKPAGRQEAIQMLQQLSGARHRVLTGVVLKSALKQHAFTAVTDVWFKELNLADIEHYVDTCQPFDKAGAYGVQEWIGLIGVSHINGSFYNVMGLPVAKLFEELRNF</sequence>
<dbReference type="GO" id="GO:0036221">
    <property type="term" value="F:UTP diphosphatase activity"/>
    <property type="evidence" value="ECO:0007669"/>
    <property type="project" value="RHEA"/>
</dbReference>
<evidence type="ECO:0000313" key="6">
    <source>
        <dbReference type="Proteomes" id="UP000032900"/>
    </source>
</evidence>
<dbReference type="Proteomes" id="UP000032900">
    <property type="component" value="Unassembled WGS sequence"/>
</dbReference>
<evidence type="ECO:0000256" key="3">
    <source>
        <dbReference type="ARBA" id="ARBA00023080"/>
    </source>
</evidence>
<protein>
    <recommendedName>
        <fullName evidence="4">dTTP/UTP pyrophosphatase</fullName>
        <shortName evidence="4">dTTPase/UTPase</shortName>
        <ecNumber evidence="4">3.6.1.9</ecNumber>
    </recommendedName>
    <alternativeName>
        <fullName evidence="4">Nucleoside triphosphate pyrophosphatase</fullName>
    </alternativeName>
    <alternativeName>
        <fullName evidence="4">Nucleotide pyrophosphatase</fullName>
        <shortName evidence="4">Nucleotide PPase</shortName>
    </alternativeName>
</protein>
<dbReference type="EC" id="3.6.1.9" evidence="4"/>
<gene>
    <name evidence="5" type="ORF">JCM15548_14463</name>
</gene>
<dbReference type="PANTHER" id="PTHR43213">
    <property type="entry name" value="BIFUNCTIONAL DTTP/UTP PYROPHOSPHATASE/METHYLTRANSFERASE PROTEIN-RELATED"/>
    <property type="match status" value="1"/>
</dbReference>
<comment type="catalytic activity">
    <reaction evidence="4">
        <text>dTTP + H2O = dTMP + diphosphate + H(+)</text>
        <dbReference type="Rhea" id="RHEA:28534"/>
        <dbReference type="ChEBI" id="CHEBI:15377"/>
        <dbReference type="ChEBI" id="CHEBI:15378"/>
        <dbReference type="ChEBI" id="CHEBI:33019"/>
        <dbReference type="ChEBI" id="CHEBI:37568"/>
        <dbReference type="ChEBI" id="CHEBI:63528"/>
        <dbReference type="EC" id="3.6.1.9"/>
    </reaction>
</comment>
<reference evidence="5 6" key="1">
    <citation type="journal article" date="2015" name="Microbes Environ.">
        <title>Distribution and evolution of nitrogen fixation genes in the phylum bacteroidetes.</title>
        <authorList>
            <person name="Inoue J."/>
            <person name="Oshima K."/>
            <person name="Suda W."/>
            <person name="Sakamoto M."/>
            <person name="Iino T."/>
            <person name="Noda S."/>
            <person name="Hongoh Y."/>
            <person name="Hattori M."/>
            <person name="Ohkuma M."/>
        </authorList>
    </citation>
    <scope>NUCLEOTIDE SEQUENCE [LARGE SCALE GENOMIC DNA]</scope>
    <source>
        <strain evidence="5">JCM 15548</strain>
    </source>
</reference>
<dbReference type="AlphaFoldDB" id="A0A0E9LRY9"/>
<dbReference type="RefSeq" id="WP_062128546.1">
    <property type="nucleotide sequence ID" value="NZ_BAZW01000079.1"/>
</dbReference>
<comment type="similarity">
    <text evidence="4">Belongs to the Maf family. YhdE subfamily.</text>
</comment>
<evidence type="ECO:0000256" key="2">
    <source>
        <dbReference type="ARBA" id="ARBA00022801"/>
    </source>
</evidence>
<dbReference type="CDD" id="cd00555">
    <property type="entry name" value="Maf"/>
    <property type="match status" value="1"/>
</dbReference>
<dbReference type="GO" id="GO:0036218">
    <property type="term" value="F:dTTP diphosphatase activity"/>
    <property type="evidence" value="ECO:0007669"/>
    <property type="project" value="RHEA"/>
</dbReference>
<feature type="site" description="Important for substrate specificity" evidence="4">
    <location>
        <position position="18"/>
    </location>
</feature>
<dbReference type="Gene3D" id="3.90.950.10">
    <property type="match status" value="1"/>
</dbReference>
<dbReference type="NCBIfam" id="TIGR00172">
    <property type="entry name" value="maf"/>
    <property type="match status" value="1"/>
</dbReference>